<reference evidence="2 3" key="1">
    <citation type="submission" date="2018-02" db="EMBL/GenBank/DDBJ databases">
        <title>Draft genome of wild Prunus yedoensis var. nudiflora.</title>
        <authorList>
            <person name="Baek S."/>
            <person name="Kim J.-H."/>
            <person name="Choi K."/>
            <person name="Kim G.-B."/>
            <person name="Cho A."/>
            <person name="Jang H."/>
            <person name="Shin C.-H."/>
            <person name="Yu H.-J."/>
            <person name="Mun J.-H."/>
        </authorList>
    </citation>
    <scope>NUCLEOTIDE SEQUENCE [LARGE SCALE GENOMIC DNA]</scope>
    <source>
        <strain evidence="3">cv. Jeju island</strain>
        <tissue evidence="2">Leaf</tissue>
    </source>
</reference>
<feature type="compositionally biased region" description="Low complexity" evidence="1">
    <location>
        <begin position="66"/>
        <end position="83"/>
    </location>
</feature>
<feature type="region of interest" description="Disordered" evidence="1">
    <location>
        <begin position="61"/>
        <end position="83"/>
    </location>
</feature>
<evidence type="ECO:0000313" key="3">
    <source>
        <dbReference type="Proteomes" id="UP000250321"/>
    </source>
</evidence>
<evidence type="ECO:0000256" key="1">
    <source>
        <dbReference type="SAM" id="MobiDB-lite"/>
    </source>
</evidence>
<protein>
    <submittedName>
        <fullName evidence="2">Uncharacterized protein</fullName>
    </submittedName>
</protein>
<dbReference type="Proteomes" id="UP000250321">
    <property type="component" value="Unassembled WGS sequence"/>
</dbReference>
<evidence type="ECO:0000313" key="2">
    <source>
        <dbReference type="EMBL" id="PQM42404.1"/>
    </source>
</evidence>
<dbReference type="AlphaFoldDB" id="A0A314V116"/>
<accession>A0A314V116</accession>
<organism evidence="2 3">
    <name type="scientific">Prunus yedoensis var. nudiflora</name>
    <dbReference type="NCBI Taxonomy" id="2094558"/>
    <lineage>
        <taxon>Eukaryota</taxon>
        <taxon>Viridiplantae</taxon>
        <taxon>Streptophyta</taxon>
        <taxon>Embryophyta</taxon>
        <taxon>Tracheophyta</taxon>
        <taxon>Spermatophyta</taxon>
        <taxon>Magnoliopsida</taxon>
        <taxon>eudicotyledons</taxon>
        <taxon>Gunneridae</taxon>
        <taxon>Pentapetalae</taxon>
        <taxon>rosids</taxon>
        <taxon>fabids</taxon>
        <taxon>Rosales</taxon>
        <taxon>Rosaceae</taxon>
        <taxon>Amygdaloideae</taxon>
        <taxon>Amygdaleae</taxon>
        <taxon>Prunus</taxon>
    </lineage>
</organism>
<keyword evidence="3" id="KW-1185">Reference proteome</keyword>
<gene>
    <name evidence="2" type="ORF">Pyn_12611</name>
</gene>
<name>A0A314V116_PRUYE</name>
<dbReference type="EMBL" id="PJQY01002829">
    <property type="protein sequence ID" value="PQM42404.1"/>
    <property type="molecule type" value="Genomic_DNA"/>
</dbReference>
<comment type="caution">
    <text evidence="2">The sequence shown here is derived from an EMBL/GenBank/DDBJ whole genome shotgun (WGS) entry which is preliminary data.</text>
</comment>
<sequence length="83" mass="9311">MRPLSIPLVSSVPGFAFSSLTPFFGKFEVSFWSLSDFCLGDFKDLQATPSTQRCRRRHRLLRISHHQPPSTPSSSQTLSTLAN</sequence>
<proteinExistence type="predicted"/>